<dbReference type="PANTHER" id="PTHR42754">
    <property type="entry name" value="ENDOGLUCANASE"/>
    <property type="match status" value="1"/>
</dbReference>
<proteinExistence type="predicted"/>
<protein>
    <submittedName>
        <fullName evidence="1">Uncharacterized protein</fullName>
    </submittedName>
</protein>
<dbReference type="EMBL" id="JAKRVY010000001">
    <property type="protein sequence ID" value="MCL9812547.1"/>
    <property type="molecule type" value="Genomic_DNA"/>
</dbReference>
<organism evidence="1 2">
    <name type="scientific">Natranaeroarchaeum aerophilus</name>
    <dbReference type="NCBI Taxonomy" id="2917711"/>
    <lineage>
        <taxon>Archaea</taxon>
        <taxon>Methanobacteriati</taxon>
        <taxon>Methanobacteriota</taxon>
        <taxon>Stenosarchaea group</taxon>
        <taxon>Halobacteria</taxon>
        <taxon>Halobacteriales</taxon>
        <taxon>Natronoarchaeaceae</taxon>
        <taxon>Natranaeroarchaeum</taxon>
    </lineage>
</organism>
<dbReference type="Proteomes" id="UP001202674">
    <property type="component" value="Unassembled WGS sequence"/>
</dbReference>
<comment type="caution">
    <text evidence="1">The sequence shown here is derived from an EMBL/GenBank/DDBJ whole genome shotgun (WGS) entry which is preliminary data.</text>
</comment>
<dbReference type="AlphaFoldDB" id="A0AAE3K3C2"/>
<name>A0AAE3K3C2_9EURY</name>
<sequence length="455" mass="48572">MKDAGDTRRFSRRRLLWTGTAFATGVAITGVGSGAGEGDTGEHGAVRWSETYDRPNQYVECNAVVTAGDGYYLAGETGYRTGTSHGWVQRVDERGEVDWEFIDNRPGDEAPLHAISAAPDGGCVAVGDVTTHLTDESNVTAVALGQEGEFGWATEFARPWHVSMSTLASTEDGYVIGAYARSYATQGTRILLLSIDSEGTQRWMRTLGAEDAVNVCRAVLPVGDGYLVAGSTDREDDSRILLVRTDTQGRHQWDATYDVEGAYSLAHAVVPTEDGGYVLGGRTGSSTHIFRAVVLKVDSEGNEQWRWVNHVESACYDLLTRAAGGCVLAGRRLEDGWLAALNDDGELIASESYSGDGDGTFESLVPAEGGYVVGGRTTEFDSNDTRGWLLSVGQIAEPGAEPIEPEYSIAEQEDDSLPGFSGGAAVLGLSAGYALSRRLRSGQAGGSRRNTGREE</sequence>
<dbReference type="PANTHER" id="PTHR42754:SF1">
    <property type="entry name" value="LIPOPROTEIN"/>
    <property type="match status" value="1"/>
</dbReference>
<dbReference type="RefSeq" id="WP_250594338.1">
    <property type="nucleotide sequence ID" value="NZ_JAKRVY010000001.1"/>
</dbReference>
<gene>
    <name evidence="1" type="ORF">AArcSt11_02630</name>
</gene>
<reference evidence="1 2" key="1">
    <citation type="journal article" date="2022" name="Syst. Appl. Microbiol.">
        <title>Natronocalculus amylovorans gen. nov., sp. nov., and Natranaeroarchaeum aerophilus sp. nov., dominant culturable amylolytic natronoarchaea from hypersaline soda lakes in southwestern Siberia.</title>
        <authorList>
            <person name="Sorokin D.Y."/>
            <person name="Elcheninov A.G."/>
            <person name="Khizhniak T.V."/>
            <person name="Koenen M."/>
            <person name="Bale N.J."/>
            <person name="Damste J.S.S."/>
            <person name="Kublanov I.V."/>
        </authorList>
    </citation>
    <scope>NUCLEOTIDE SEQUENCE [LARGE SCALE GENOMIC DNA]</scope>
    <source>
        <strain evidence="1 2">AArc-St1-1</strain>
    </source>
</reference>
<evidence type="ECO:0000313" key="2">
    <source>
        <dbReference type="Proteomes" id="UP001202674"/>
    </source>
</evidence>
<evidence type="ECO:0000313" key="1">
    <source>
        <dbReference type="EMBL" id="MCL9812547.1"/>
    </source>
</evidence>
<keyword evidence="2" id="KW-1185">Reference proteome</keyword>
<accession>A0AAE3K3C2</accession>
<dbReference type="SUPFAM" id="SSF63829">
    <property type="entry name" value="Calcium-dependent phosphotriesterase"/>
    <property type="match status" value="1"/>
</dbReference>